<organism evidence="2 3">
    <name type="scientific">Blastococcus colisei</name>
    <dbReference type="NCBI Taxonomy" id="1564162"/>
    <lineage>
        <taxon>Bacteria</taxon>
        <taxon>Bacillati</taxon>
        <taxon>Actinomycetota</taxon>
        <taxon>Actinomycetes</taxon>
        <taxon>Geodermatophilales</taxon>
        <taxon>Geodermatophilaceae</taxon>
        <taxon>Blastococcus</taxon>
    </lineage>
</organism>
<keyword evidence="1" id="KW-0472">Membrane</keyword>
<dbReference type="AlphaFoldDB" id="A0A543PJ50"/>
<dbReference type="EMBL" id="VFQE01000001">
    <property type="protein sequence ID" value="TQN44087.1"/>
    <property type="molecule type" value="Genomic_DNA"/>
</dbReference>
<evidence type="ECO:0000313" key="3">
    <source>
        <dbReference type="Proteomes" id="UP000319865"/>
    </source>
</evidence>
<evidence type="ECO:0000313" key="2">
    <source>
        <dbReference type="EMBL" id="TQN44087.1"/>
    </source>
</evidence>
<dbReference type="OrthoDB" id="9937105at2"/>
<sequence length="65" mass="6851">MTPLITTLLCLGGALRDRYRAVRAESERGSVSIEQVIITLALLGIAVALVAVIANAVTSRSSQIQ</sequence>
<feature type="transmembrane region" description="Helical" evidence="1">
    <location>
        <begin position="36"/>
        <end position="57"/>
    </location>
</feature>
<proteinExistence type="predicted"/>
<reference evidence="2 3" key="1">
    <citation type="submission" date="2019-06" db="EMBL/GenBank/DDBJ databases">
        <title>Sequencing the genomes of 1000 actinobacteria strains.</title>
        <authorList>
            <person name="Klenk H.-P."/>
        </authorList>
    </citation>
    <scope>NUCLEOTIDE SEQUENCE [LARGE SCALE GENOMIC DNA]</scope>
    <source>
        <strain evidence="2 3">DSM 46837</strain>
    </source>
</reference>
<keyword evidence="1" id="KW-1133">Transmembrane helix</keyword>
<gene>
    <name evidence="2" type="ORF">FHU33_3571</name>
</gene>
<comment type="caution">
    <text evidence="2">The sequence shown here is derived from an EMBL/GenBank/DDBJ whole genome shotgun (WGS) entry which is preliminary data.</text>
</comment>
<dbReference type="RefSeq" id="WP_142026496.1">
    <property type="nucleotide sequence ID" value="NZ_VFQE01000001.1"/>
</dbReference>
<dbReference type="Proteomes" id="UP000319865">
    <property type="component" value="Unassembled WGS sequence"/>
</dbReference>
<accession>A0A543PJ50</accession>
<keyword evidence="1" id="KW-0812">Transmembrane</keyword>
<name>A0A543PJ50_9ACTN</name>
<evidence type="ECO:0000256" key="1">
    <source>
        <dbReference type="SAM" id="Phobius"/>
    </source>
</evidence>
<protein>
    <submittedName>
        <fullName evidence="2">Uncharacterized protein</fullName>
    </submittedName>
</protein>
<keyword evidence="3" id="KW-1185">Reference proteome</keyword>